<evidence type="ECO:0000256" key="1">
    <source>
        <dbReference type="ARBA" id="ARBA00023125"/>
    </source>
</evidence>
<dbReference type="PANTHER" id="PTHR46558:SF15">
    <property type="entry name" value="HELIX-TURN-HELIX DOMAIN PROTEIN"/>
    <property type="match status" value="1"/>
</dbReference>
<dbReference type="InterPro" id="IPR001387">
    <property type="entry name" value="Cro/C1-type_HTH"/>
</dbReference>
<dbReference type="Gene3D" id="1.10.260.40">
    <property type="entry name" value="lambda repressor-like DNA-binding domains"/>
    <property type="match status" value="1"/>
</dbReference>
<dbReference type="SUPFAM" id="SSF47413">
    <property type="entry name" value="lambda repressor-like DNA-binding domains"/>
    <property type="match status" value="1"/>
</dbReference>
<name>A0ABS3H6F8_9ENTE</name>
<feature type="domain" description="HTH cro/C1-type" evidence="3">
    <location>
        <begin position="7"/>
        <end position="61"/>
    </location>
</feature>
<dbReference type="Proteomes" id="UP000664256">
    <property type="component" value="Unassembled WGS sequence"/>
</dbReference>
<protein>
    <submittedName>
        <fullName evidence="4">Helix-turn-helix transcriptional regulator</fullName>
    </submittedName>
</protein>
<keyword evidence="1" id="KW-0238">DNA-binding</keyword>
<dbReference type="SMART" id="SM00530">
    <property type="entry name" value="HTH_XRE"/>
    <property type="match status" value="1"/>
</dbReference>
<dbReference type="Pfam" id="PF01381">
    <property type="entry name" value="HTH_3"/>
    <property type="match status" value="1"/>
</dbReference>
<keyword evidence="2" id="KW-0472">Membrane</keyword>
<reference evidence="4 5" key="1">
    <citation type="submission" date="2021-03" db="EMBL/GenBank/DDBJ databases">
        <title>Enterococcal diversity collection.</title>
        <authorList>
            <person name="Gilmore M.S."/>
            <person name="Schwartzman J."/>
            <person name="Van Tyne D."/>
            <person name="Martin M."/>
            <person name="Earl A.M."/>
            <person name="Manson A.L."/>
            <person name="Straub T."/>
            <person name="Salamzade R."/>
            <person name="Saavedra J."/>
            <person name="Lebreton F."/>
            <person name="Prichula J."/>
            <person name="Schaufler K."/>
            <person name="Gaca A."/>
            <person name="Sgardioli B."/>
            <person name="Wagenaar J."/>
            <person name="Strong T."/>
        </authorList>
    </citation>
    <scope>NUCLEOTIDE SEQUENCE [LARGE SCALE GENOMIC DNA]</scope>
    <source>
        <strain evidence="4 5">MJM12</strain>
    </source>
</reference>
<evidence type="ECO:0000256" key="2">
    <source>
        <dbReference type="SAM" id="Phobius"/>
    </source>
</evidence>
<keyword evidence="2" id="KW-0812">Transmembrane</keyword>
<evidence type="ECO:0000259" key="3">
    <source>
        <dbReference type="PROSITE" id="PS50943"/>
    </source>
</evidence>
<organism evidence="4 5">
    <name type="scientific">Candidatus Enterococcus myersii</name>
    <dbReference type="NCBI Taxonomy" id="2815322"/>
    <lineage>
        <taxon>Bacteria</taxon>
        <taxon>Bacillati</taxon>
        <taxon>Bacillota</taxon>
        <taxon>Bacilli</taxon>
        <taxon>Lactobacillales</taxon>
        <taxon>Enterococcaceae</taxon>
        <taxon>Enterococcus</taxon>
    </lineage>
</organism>
<feature type="transmembrane region" description="Helical" evidence="2">
    <location>
        <begin position="82"/>
        <end position="101"/>
    </location>
</feature>
<dbReference type="InterPro" id="IPR010982">
    <property type="entry name" value="Lambda_DNA-bd_dom_sf"/>
</dbReference>
<dbReference type="CDD" id="cd00093">
    <property type="entry name" value="HTH_XRE"/>
    <property type="match status" value="1"/>
</dbReference>
<evidence type="ECO:0000313" key="4">
    <source>
        <dbReference type="EMBL" id="MBO0449045.1"/>
    </source>
</evidence>
<accession>A0ABS3H6F8</accession>
<dbReference type="PROSITE" id="PS50943">
    <property type="entry name" value="HTH_CROC1"/>
    <property type="match status" value="1"/>
</dbReference>
<gene>
    <name evidence="4" type="ORF">JZO76_05795</name>
</gene>
<proteinExistence type="predicted"/>
<keyword evidence="5" id="KW-1185">Reference proteome</keyword>
<keyword evidence="2" id="KW-1133">Transmembrane helix</keyword>
<comment type="caution">
    <text evidence="4">The sequence shown here is derived from an EMBL/GenBank/DDBJ whole genome shotgun (WGS) entry which is preliminary data.</text>
</comment>
<evidence type="ECO:0000313" key="5">
    <source>
        <dbReference type="Proteomes" id="UP000664256"/>
    </source>
</evidence>
<dbReference type="PANTHER" id="PTHR46558">
    <property type="entry name" value="TRACRIPTIONAL REGULATORY PROTEIN-RELATED-RELATED"/>
    <property type="match status" value="1"/>
</dbReference>
<dbReference type="EMBL" id="JAFLVT010000008">
    <property type="protein sequence ID" value="MBO0449045.1"/>
    <property type="molecule type" value="Genomic_DNA"/>
</dbReference>
<sequence>MKIGVKLKEARIQRKWTQDYVASQLQVSRSTISSWEVGRTYPDLESLVRLSDLFEISLDTLLREDNTMTKDLSKNIRKGRNLKWIIALVLIICIPISFLAGQRYKEQKITYMSPNIVTAASIPDELTNTEQIELSFDVPQGLKYQGYTEAIENDTLYISLLANFEKGNKKQSENIEINLS</sequence>
<dbReference type="RefSeq" id="WP_206903223.1">
    <property type="nucleotide sequence ID" value="NZ_JAFLVT010000008.1"/>
</dbReference>